<dbReference type="Proteomes" id="UP001596109">
    <property type="component" value="Unassembled WGS sequence"/>
</dbReference>
<dbReference type="EMBL" id="JBHSNO010000023">
    <property type="protein sequence ID" value="MFC5592110.1"/>
    <property type="molecule type" value="Genomic_DNA"/>
</dbReference>
<name>A0ABW0TT66_9BACL</name>
<comment type="similarity">
    <text evidence="1">Belongs to the leucine-binding protein family.</text>
</comment>
<gene>
    <name evidence="5" type="ORF">ACFPRA_24850</name>
</gene>
<comment type="caution">
    <text evidence="5">The sequence shown here is derived from an EMBL/GenBank/DDBJ whole genome shotgun (WGS) entry which is preliminary data.</text>
</comment>
<keyword evidence="2 3" id="KW-0732">Signal</keyword>
<dbReference type="Gene3D" id="3.40.50.2300">
    <property type="match status" value="2"/>
</dbReference>
<accession>A0ABW0TT66</accession>
<dbReference type="PANTHER" id="PTHR47235:SF1">
    <property type="entry name" value="BLR6548 PROTEIN"/>
    <property type="match status" value="1"/>
</dbReference>
<dbReference type="InterPro" id="IPR028081">
    <property type="entry name" value="Leu-bd"/>
</dbReference>
<dbReference type="Pfam" id="PF13458">
    <property type="entry name" value="Peripla_BP_6"/>
    <property type="match status" value="1"/>
</dbReference>
<evidence type="ECO:0000256" key="2">
    <source>
        <dbReference type="ARBA" id="ARBA00022729"/>
    </source>
</evidence>
<evidence type="ECO:0000313" key="6">
    <source>
        <dbReference type="Proteomes" id="UP001596109"/>
    </source>
</evidence>
<feature type="chain" id="PRO_5046871808" evidence="3">
    <location>
        <begin position="22"/>
        <end position="427"/>
    </location>
</feature>
<evidence type="ECO:0000259" key="4">
    <source>
        <dbReference type="Pfam" id="PF13458"/>
    </source>
</evidence>
<organism evidence="5 6">
    <name type="scientific">Sporosarcina soli</name>
    <dbReference type="NCBI Taxonomy" id="334736"/>
    <lineage>
        <taxon>Bacteria</taxon>
        <taxon>Bacillati</taxon>
        <taxon>Bacillota</taxon>
        <taxon>Bacilli</taxon>
        <taxon>Bacillales</taxon>
        <taxon>Caryophanaceae</taxon>
        <taxon>Sporosarcina</taxon>
    </lineage>
</organism>
<dbReference type="PROSITE" id="PS51257">
    <property type="entry name" value="PROKAR_LIPOPROTEIN"/>
    <property type="match status" value="1"/>
</dbReference>
<dbReference type="RefSeq" id="WP_381440811.1">
    <property type="nucleotide sequence ID" value="NZ_JBHSNO010000023.1"/>
</dbReference>
<dbReference type="SUPFAM" id="SSF53822">
    <property type="entry name" value="Periplasmic binding protein-like I"/>
    <property type="match status" value="1"/>
</dbReference>
<dbReference type="CDD" id="cd06343">
    <property type="entry name" value="PBP1_ABC_ligand_binding-like"/>
    <property type="match status" value="1"/>
</dbReference>
<feature type="signal peptide" evidence="3">
    <location>
        <begin position="1"/>
        <end position="21"/>
    </location>
</feature>
<keyword evidence="6" id="KW-1185">Reference proteome</keyword>
<dbReference type="InterPro" id="IPR028082">
    <property type="entry name" value="Peripla_BP_I"/>
</dbReference>
<reference evidence="6" key="1">
    <citation type="journal article" date="2019" name="Int. J. Syst. Evol. Microbiol.">
        <title>The Global Catalogue of Microorganisms (GCM) 10K type strain sequencing project: providing services to taxonomists for standard genome sequencing and annotation.</title>
        <authorList>
            <consortium name="The Broad Institute Genomics Platform"/>
            <consortium name="The Broad Institute Genome Sequencing Center for Infectious Disease"/>
            <person name="Wu L."/>
            <person name="Ma J."/>
        </authorList>
    </citation>
    <scope>NUCLEOTIDE SEQUENCE [LARGE SCALE GENOMIC DNA]</scope>
    <source>
        <strain evidence="6">CGMCC 4.1434</strain>
    </source>
</reference>
<sequence length="427" mass="46861">MKIQKKFFLFMFVMILALLLAACNDGEGGADADTGDKDTGSAEASGNAQGVTDDEILIGHLGPQTGPTAIYDLTRKGVDSYFKYVNENGGVNGRKLKLIAYDDQYQPAKAVQLAQRLVEEDKVFAMVGNVGSANTLAIKDYITDKGVPMVLTGVGLTTLYDPPIKNFMGSGIMNYRLEAEIYLDYAVNKLDAKTLAIAYQDDDLGKEGYQAVKNAIAKYPDAEIVEEVTFLPQDTEFSSQAQKLNKVNPDVVFYFGSPNPAANLKKAMYKIGLTEPAYIVAAVGGNDNNLFNLAGEAVWEGSYSSSIMPNAELFPDDEQVKIFIERFGKDYPKDPLAGFGQYGWGYAQVLVEAIERSGDDLSWDNFLETFYSFDKWEGSLYTSITLGEDNHYAVTSMFMTQAKDGQIQPITGAITIDPATKEIEYED</sequence>
<protein>
    <submittedName>
        <fullName evidence="5">ABC transporter substrate-binding protein</fullName>
    </submittedName>
</protein>
<evidence type="ECO:0000256" key="1">
    <source>
        <dbReference type="ARBA" id="ARBA00010062"/>
    </source>
</evidence>
<proteinExistence type="inferred from homology"/>
<feature type="domain" description="Leucine-binding protein" evidence="4">
    <location>
        <begin position="56"/>
        <end position="405"/>
    </location>
</feature>
<evidence type="ECO:0000313" key="5">
    <source>
        <dbReference type="EMBL" id="MFC5592110.1"/>
    </source>
</evidence>
<dbReference type="PANTHER" id="PTHR47235">
    <property type="entry name" value="BLR6548 PROTEIN"/>
    <property type="match status" value="1"/>
</dbReference>
<evidence type="ECO:0000256" key="3">
    <source>
        <dbReference type="SAM" id="SignalP"/>
    </source>
</evidence>